<evidence type="ECO:0000313" key="4">
    <source>
        <dbReference type="EMBL" id="GGZ75325.1"/>
    </source>
</evidence>
<evidence type="ECO:0000256" key="1">
    <source>
        <dbReference type="SAM" id="Coils"/>
    </source>
</evidence>
<evidence type="ECO:0008006" key="6">
    <source>
        <dbReference type="Google" id="ProtNLM"/>
    </source>
</evidence>
<reference evidence="4" key="2">
    <citation type="submission" date="2020-09" db="EMBL/GenBank/DDBJ databases">
        <authorList>
            <person name="Sun Q."/>
            <person name="Kim S."/>
        </authorList>
    </citation>
    <scope>NUCLEOTIDE SEQUENCE</scope>
    <source>
        <strain evidence="4">KCTC 32337</strain>
    </source>
</reference>
<dbReference type="PANTHER" id="PTHR38043:SF1">
    <property type="entry name" value="PROTEIN HEMX"/>
    <property type="match status" value="1"/>
</dbReference>
<organism evidence="4 5">
    <name type="scientific">Paraglaciecola chathamensis</name>
    <dbReference type="NCBI Taxonomy" id="368405"/>
    <lineage>
        <taxon>Bacteria</taxon>
        <taxon>Pseudomonadati</taxon>
        <taxon>Pseudomonadota</taxon>
        <taxon>Gammaproteobacteria</taxon>
        <taxon>Alteromonadales</taxon>
        <taxon>Alteromonadaceae</taxon>
        <taxon>Paraglaciecola</taxon>
    </lineage>
</organism>
<keyword evidence="1" id="KW-0175">Coiled coil</keyword>
<feature type="coiled-coil region" evidence="1">
    <location>
        <begin position="166"/>
        <end position="207"/>
    </location>
</feature>
<sequence length="464" mass="51315">MADQSDTNKASDNKPKEQAQEKAKSVEPQKASAQEKPQATDKPVESKSSTVITPAPPKTETNTANPKKSSTAPLKSDNKVKKTTSTSDNSDNRATSKANNGANQKPAKTGFLWFVTIINLLILLLIIAAAYWGWTQWEGQKQSQQARQSEQQDILNRQAQQNLSITDEVKEQNSRLESQLRSVSEELQSVNQALQGARDDAQAANEQSLANKQTLGSIAGRRPADWLLAEADFLVRMAGRKLWLEHDLKTAVAMLQSADSRLQDLDDPSLLPVRERLANDIQTLAQVNPVSVSSIALQISALVSKVDQLPLNTFERPDIATEGGENVSESVDDWQANLSRAWAAFTKDFFSYKKKETDVQPYMSAQQQWLATEQLKLSLLQAQSAVLKENAALYQQSLQNALSALSENFATDDGSVQQFEQRINELNETDIERVYPSKFSSAPALQDVIQQRMDNVFVNGASQP</sequence>
<name>A0A8H9LXW3_9ALTE</name>
<dbReference type="Pfam" id="PF04375">
    <property type="entry name" value="HemX"/>
    <property type="match status" value="1"/>
</dbReference>
<dbReference type="EMBL" id="BMZC01000012">
    <property type="protein sequence ID" value="GGZ75325.1"/>
    <property type="molecule type" value="Genomic_DNA"/>
</dbReference>
<keyword evidence="3" id="KW-0472">Membrane</keyword>
<feature type="transmembrane region" description="Helical" evidence="3">
    <location>
        <begin position="111"/>
        <end position="134"/>
    </location>
</feature>
<reference evidence="4" key="1">
    <citation type="journal article" date="2014" name="Int. J. Syst. Evol. Microbiol.">
        <title>Complete genome sequence of Corynebacterium casei LMG S-19264T (=DSM 44701T), isolated from a smear-ripened cheese.</title>
        <authorList>
            <consortium name="US DOE Joint Genome Institute (JGI-PGF)"/>
            <person name="Walter F."/>
            <person name="Albersmeier A."/>
            <person name="Kalinowski J."/>
            <person name="Ruckert C."/>
        </authorList>
    </citation>
    <scope>NUCLEOTIDE SEQUENCE</scope>
    <source>
        <strain evidence="4">KCTC 32337</strain>
    </source>
</reference>
<keyword evidence="3" id="KW-0812">Transmembrane</keyword>
<keyword evidence="3" id="KW-1133">Transmembrane helix</keyword>
<feature type="compositionally biased region" description="Basic and acidic residues" evidence="2">
    <location>
        <begin position="9"/>
        <end position="27"/>
    </location>
</feature>
<gene>
    <name evidence="4" type="ORF">GCM10011274_37040</name>
</gene>
<comment type="caution">
    <text evidence="4">The sequence shown here is derived from an EMBL/GenBank/DDBJ whole genome shotgun (WGS) entry which is preliminary data.</text>
</comment>
<dbReference type="InterPro" id="IPR007470">
    <property type="entry name" value="HemX"/>
</dbReference>
<feature type="region of interest" description="Disordered" evidence="2">
    <location>
        <begin position="1"/>
        <end position="105"/>
    </location>
</feature>
<evidence type="ECO:0000256" key="3">
    <source>
        <dbReference type="SAM" id="Phobius"/>
    </source>
</evidence>
<accession>A0A8H9LXW3</accession>
<feature type="compositionally biased region" description="Polar residues" evidence="2">
    <location>
        <begin position="59"/>
        <end position="73"/>
    </location>
</feature>
<evidence type="ECO:0000256" key="2">
    <source>
        <dbReference type="SAM" id="MobiDB-lite"/>
    </source>
</evidence>
<dbReference type="PANTHER" id="PTHR38043">
    <property type="entry name" value="PROTEIN HEMX"/>
    <property type="match status" value="1"/>
</dbReference>
<evidence type="ECO:0000313" key="5">
    <source>
        <dbReference type="Proteomes" id="UP000622604"/>
    </source>
</evidence>
<proteinExistence type="predicted"/>
<protein>
    <recommendedName>
        <fullName evidence="6">Uroporphyrin-III C-methyltransferase</fullName>
    </recommendedName>
</protein>
<dbReference type="AlphaFoldDB" id="A0A8H9LXW3"/>
<feature type="compositionally biased region" description="Polar residues" evidence="2">
    <location>
        <begin position="83"/>
        <end position="103"/>
    </location>
</feature>
<dbReference type="RefSeq" id="WP_191866883.1">
    <property type="nucleotide sequence ID" value="NZ_BMZC01000012.1"/>
</dbReference>
<dbReference type="Proteomes" id="UP000622604">
    <property type="component" value="Unassembled WGS sequence"/>
</dbReference>